<keyword evidence="1" id="KW-1133">Transmembrane helix</keyword>
<keyword evidence="1" id="KW-0472">Membrane</keyword>
<evidence type="ECO:0000313" key="2">
    <source>
        <dbReference type="EMBL" id="NGO65960.1"/>
    </source>
</evidence>
<dbReference type="EMBL" id="JAAKZH010000008">
    <property type="protein sequence ID" value="NGO65960.1"/>
    <property type="molecule type" value="Genomic_DNA"/>
</dbReference>
<proteinExistence type="predicted"/>
<name>A0A6M1S9Y2_9HYPH</name>
<evidence type="ECO:0000313" key="3">
    <source>
        <dbReference type="Proteomes" id="UP000477849"/>
    </source>
</evidence>
<keyword evidence="3" id="KW-1185">Reference proteome</keyword>
<gene>
    <name evidence="2" type="ORF">G6N76_20015</name>
</gene>
<sequence length="46" mass="5110">MVSGWDKSPGPGNDYAPKPWSRLEWIAFAIMLAMIFFGISYAASQT</sequence>
<feature type="transmembrane region" description="Helical" evidence="1">
    <location>
        <begin position="25"/>
        <end position="43"/>
    </location>
</feature>
<evidence type="ECO:0000256" key="1">
    <source>
        <dbReference type="SAM" id="Phobius"/>
    </source>
</evidence>
<protein>
    <submittedName>
        <fullName evidence="2">Uncharacterized protein</fullName>
    </submittedName>
</protein>
<dbReference type="AlphaFoldDB" id="A0A6M1S9Y2"/>
<keyword evidence="1" id="KW-0812">Transmembrane</keyword>
<comment type="caution">
    <text evidence="2">The sequence shown here is derived from an EMBL/GenBank/DDBJ whole genome shotgun (WGS) entry which is preliminary data.</text>
</comment>
<dbReference type="Proteomes" id="UP000477849">
    <property type="component" value="Unassembled WGS sequence"/>
</dbReference>
<organism evidence="2 3">
    <name type="scientific">Rhizobium daejeonense</name>
    <dbReference type="NCBI Taxonomy" id="240521"/>
    <lineage>
        <taxon>Bacteria</taxon>
        <taxon>Pseudomonadati</taxon>
        <taxon>Pseudomonadota</taxon>
        <taxon>Alphaproteobacteria</taxon>
        <taxon>Hyphomicrobiales</taxon>
        <taxon>Rhizobiaceae</taxon>
        <taxon>Rhizobium/Agrobacterium group</taxon>
        <taxon>Rhizobium</taxon>
    </lineage>
</organism>
<accession>A0A6M1S9Y2</accession>
<reference evidence="2 3" key="1">
    <citation type="submission" date="2020-02" db="EMBL/GenBank/DDBJ databases">
        <title>Genome sequence of the type strain CCBAU10050 of Rhizobium daejeonense.</title>
        <authorList>
            <person name="Gao J."/>
            <person name="Sun J."/>
        </authorList>
    </citation>
    <scope>NUCLEOTIDE SEQUENCE [LARGE SCALE GENOMIC DNA]</scope>
    <source>
        <strain evidence="2 3">CCBAU10050</strain>
    </source>
</reference>
<dbReference type="RefSeq" id="WP_163897428.1">
    <property type="nucleotide sequence ID" value="NZ_CP048424.1"/>
</dbReference>